<gene>
    <name evidence="1" type="ORF">ALKFPMEL_00027</name>
</gene>
<evidence type="ECO:0000313" key="1">
    <source>
        <dbReference type="EMBL" id="QNO57245.1"/>
    </source>
</evidence>
<sequence length="341" mass="36970">MHFPSFFGDDNNMAYELDEAVKSERAGLVMTKYPGNKRDRFHVMSPCKSDLIVEAHDDDGFCKCENLYEADKVYYKMQKFMCLAKDLVAAVPINADGTCPGTYTYKGREHEISVDTDVYDMVSFVCDADEDQEECIFRNTQDDPCTNDIYGDGCLKVEYRNCYGSDGDNKCAGSTAGCDSEGHCVGVYSALGSAATNIHPAIAASTHQDTFAEPVNMMPHVNVDKSSETVNICKNSWASDFLGSASGKFNEPCVSVAYDVVSMRGYSKEGFGVNYCGENKAQFNDKLEKTCFWGGIAGAVAVSALSGGVTGTVIVPVAIGSGSVACEKFTNMGGKWPHDQH</sequence>
<reference evidence="1" key="1">
    <citation type="submission" date="2020-06" db="EMBL/GenBank/DDBJ databases">
        <title>Unique genomic features of the anaerobic methanotrophic archaea.</title>
        <authorList>
            <person name="Chadwick G.L."/>
            <person name="Skennerton C.T."/>
            <person name="Laso-Perez R."/>
            <person name="Leu A.O."/>
            <person name="Speth D.R."/>
            <person name="Yu H."/>
            <person name="Morgan-Lang C."/>
            <person name="Hatzenpichler R."/>
            <person name="Goudeau D."/>
            <person name="Malmstrom R."/>
            <person name="Brazelton W.J."/>
            <person name="Woyke T."/>
            <person name="Hallam S.J."/>
            <person name="Tyson G.W."/>
            <person name="Wegener G."/>
            <person name="Boetius A."/>
            <person name="Orphan V."/>
        </authorList>
    </citation>
    <scope>NUCLEOTIDE SEQUENCE</scope>
</reference>
<protein>
    <submittedName>
        <fullName evidence="1">Uncharacterized protein</fullName>
    </submittedName>
</protein>
<accession>A0A7G9ZAG1</accession>
<proteinExistence type="predicted"/>
<dbReference type="AlphaFoldDB" id="A0A7G9ZAG1"/>
<organism evidence="1">
    <name type="scientific">Candidatus Methanophaga sp. ANME-1 ERB7</name>
    <dbReference type="NCBI Taxonomy" id="2759913"/>
    <lineage>
        <taxon>Archaea</taxon>
        <taxon>Methanobacteriati</taxon>
        <taxon>Methanobacteriota</taxon>
        <taxon>Stenosarchaea group</taxon>
        <taxon>Methanomicrobia</taxon>
        <taxon>Candidatus Methanophagales</taxon>
        <taxon>Candidatus Methanophagaceae</taxon>
        <taxon>Candidatus Methanophaga</taxon>
    </lineage>
</organism>
<dbReference type="EMBL" id="MT631683">
    <property type="protein sequence ID" value="QNO57245.1"/>
    <property type="molecule type" value="Genomic_DNA"/>
</dbReference>
<name>A0A7G9ZAG1_9EURY</name>